<dbReference type="Proteomes" id="UP000178222">
    <property type="component" value="Unassembled WGS sequence"/>
</dbReference>
<dbReference type="Gene3D" id="3.30.2310.20">
    <property type="entry name" value="RelE-like"/>
    <property type="match status" value="1"/>
</dbReference>
<evidence type="ECO:0000313" key="1">
    <source>
        <dbReference type="EMBL" id="OHA76773.1"/>
    </source>
</evidence>
<protein>
    <recommendedName>
        <fullName evidence="3">Addiction module toxin RelE</fullName>
    </recommendedName>
</protein>
<gene>
    <name evidence="1" type="ORF">A3J30_01655</name>
</gene>
<dbReference type="SUPFAM" id="SSF143011">
    <property type="entry name" value="RelE-like"/>
    <property type="match status" value="1"/>
</dbReference>
<reference evidence="1 2" key="1">
    <citation type="journal article" date="2016" name="Nat. Commun.">
        <title>Thousands of microbial genomes shed light on interconnected biogeochemical processes in an aquifer system.</title>
        <authorList>
            <person name="Anantharaman K."/>
            <person name="Brown C.T."/>
            <person name="Hug L.A."/>
            <person name="Sharon I."/>
            <person name="Castelle C.J."/>
            <person name="Probst A.J."/>
            <person name="Thomas B.C."/>
            <person name="Singh A."/>
            <person name="Wilkins M.J."/>
            <person name="Karaoz U."/>
            <person name="Brodie E.L."/>
            <person name="Williams K.H."/>
            <person name="Hubbard S.S."/>
            <person name="Banfield J.F."/>
        </authorList>
    </citation>
    <scope>NUCLEOTIDE SEQUENCE [LARGE SCALE GENOMIC DNA]</scope>
</reference>
<accession>A0A1G2RVA8</accession>
<sequence length="103" mass="12283">MRKEVFYDKNALKELQELGGAAQKEFQAYIAILVEEGKLEFPEARKVSKNLFEIRVIHEGAYRAFYAYIRKDYIILLHFFPKKTQKTPLKNIKIAQQRLKQYE</sequence>
<dbReference type="InterPro" id="IPR035093">
    <property type="entry name" value="RelE/ParE_toxin_dom_sf"/>
</dbReference>
<evidence type="ECO:0000313" key="2">
    <source>
        <dbReference type="Proteomes" id="UP000178222"/>
    </source>
</evidence>
<evidence type="ECO:0008006" key="3">
    <source>
        <dbReference type="Google" id="ProtNLM"/>
    </source>
</evidence>
<comment type="caution">
    <text evidence="1">The sequence shown here is derived from an EMBL/GenBank/DDBJ whole genome shotgun (WGS) entry which is preliminary data.</text>
</comment>
<dbReference type="Pfam" id="PF05973">
    <property type="entry name" value="Gp49"/>
    <property type="match status" value="1"/>
</dbReference>
<organism evidence="1 2">
    <name type="scientific">Candidatus Wildermuthbacteria bacterium RIFCSPLOWO2_02_FULL_47_9c</name>
    <dbReference type="NCBI Taxonomy" id="1802466"/>
    <lineage>
        <taxon>Bacteria</taxon>
        <taxon>Candidatus Wildermuthiibacteriota</taxon>
    </lineage>
</organism>
<proteinExistence type="predicted"/>
<dbReference type="EMBL" id="MHUL01000024">
    <property type="protein sequence ID" value="OHA76773.1"/>
    <property type="molecule type" value="Genomic_DNA"/>
</dbReference>
<dbReference type="AlphaFoldDB" id="A0A1G2RVA8"/>
<name>A0A1G2RVA8_9BACT</name>
<dbReference type="InterPro" id="IPR009241">
    <property type="entry name" value="HigB-like"/>
</dbReference>